<feature type="transmembrane region" description="Helical" evidence="8">
    <location>
        <begin position="533"/>
        <end position="556"/>
    </location>
</feature>
<feature type="transmembrane region" description="Helical" evidence="8">
    <location>
        <begin position="408"/>
        <end position="428"/>
    </location>
</feature>
<feature type="transmembrane region" description="Helical" evidence="8">
    <location>
        <begin position="35"/>
        <end position="57"/>
    </location>
</feature>
<dbReference type="GO" id="GO:0008324">
    <property type="term" value="F:monoatomic cation transmembrane transporter activity"/>
    <property type="evidence" value="ECO:0007669"/>
    <property type="project" value="InterPro"/>
</dbReference>
<evidence type="ECO:0000256" key="8">
    <source>
        <dbReference type="SAM" id="Phobius"/>
    </source>
</evidence>
<dbReference type="NCBIfam" id="NF003007">
    <property type="entry name" value="PRK03818.1"/>
    <property type="match status" value="1"/>
</dbReference>
<evidence type="ECO:0000259" key="9">
    <source>
        <dbReference type="PROSITE" id="PS51202"/>
    </source>
</evidence>
<dbReference type="PROSITE" id="PS51202">
    <property type="entry name" value="RCK_C"/>
    <property type="match status" value="2"/>
</dbReference>
<protein>
    <submittedName>
        <fullName evidence="10">AspT/YidE/YbjL antiporter-like protein</fullName>
    </submittedName>
</protein>
<dbReference type="GO" id="GO:0006813">
    <property type="term" value="P:potassium ion transport"/>
    <property type="evidence" value="ECO:0007669"/>
    <property type="project" value="InterPro"/>
</dbReference>
<feature type="transmembrane region" description="Helical" evidence="8">
    <location>
        <begin position="161"/>
        <end position="183"/>
    </location>
</feature>
<evidence type="ECO:0000256" key="5">
    <source>
        <dbReference type="ARBA" id="ARBA00022692"/>
    </source>
</evidence>
<sequence>MEWFGNLFVGQSVIQAVVLLSTIIAVGLSLGQIKVLGVSLGVTFVFFVGILAGHWGFSIEPTILSYAESFGLILFVYALGLQVGPSFFASFLKGGVRLNTLALGVVLVGTLMMLVFHFSTSISLPEMTGIFCGAVTNTPALGAAQQTIKQLSADPTLQSDLALGCAVTYPLGVVGVIIGLVVLRNLSSSAKKEEQNEEGLSRGETFIASFYISNPAIYGKSVEEVASIITKKFVISRVWHGDNVIIPNSETILEKGDKILVITDPNELKALTALFGQEVAYDWNKSDIDWNAIDSQLVSQRIVITQSDINGKKIAQLKLRNRFGVNITRIHRSGIDLLATPDLTLQVGDKVTVVGTQSSIKQLEALLGNRVKSLHEPNLVAIFIGIVLGLILGSIPISIPWVSLPIKLGLAGGPIVVGILMGAFGPRFHIVTYTTKSANLMLRGVGISLYLACLGLDAGKHFFETVFRTEGLVWLGIGFVLTVLPVLIVGAYALMIKKMDYPTVSGMLCGSMANPMALNYANTTVESDMPSVSYATVYPLCMFVRVIIAQLILIVFM</sequence>
<accession>A0A4R2EYT3</accession>
<dbReference type="SUPFAM" id="SSF116726">
    <property type="entry name" value="TrkA C-terminal domain-like"/>
    <property type="match status" value="2"/>
</dbReference>
<feature type="transmembrane region" description="Helical" evidence="8">
    <location>
        <begin position="69"/>
        <end position="91"/>
    </location>
</feature>
<keyword evidence="5 8" id="KW-0812">Transmembrane</keyword>
<feature type="transmembrane region" description="Helical" evidence="8">
    <location>
        <begin position="379"/>
        <end position="402"/>
    </location>
</feature>
<dbReference type="EMBL" id="SLWB01000001">
    <property type="protein sequence ID" value="TCN73107.1"/>
    <property type="molecule type" value="Genomic_DNA"/>
</dbReference>
<comment type="caution">
    <text evidence="10">The sequence shown here is derived from an EMBL/GenBank/DDBJ whole genome shotgun (WGS) entry which is preliminary data.</text>
</comment>
<evidence type="ECO:0000256" key="3">
    <source>
        <dbReference type="ARBA" id="ARBA00022448"/>
    </source>
</evidence>
<feature type="domain" description="RCK C-terminal" evidence="9">
    <location>
        <begin position="285"/>
        <end position="369"/>
    </location>
</feature>
<feature type="transmembrane region" description="Helical" evidence="8">
    <location>
        <begin position="471"/>
        <end position="494"/>
    </location>
</feature>
<dbReference type="InterPro" id="IPR006512">
    <property type="entry name" value="YidE_YbjL"/>
</dbReference>
<dbReference type="GO" id="GO:0005886">
    <property type="term" value="C:plasma membrane"/>
    <property type="evidence" value="ECO:0007669"/>
    <property type="project" value="UniProtKB-SubCell"/>
</dbReference>
<feature type="transmembrane region" description="Helical" evidence="8">
    <location>
        <begin position="6"/>
        <end position="28"/>
    </location>
</feature>
<dbReference type="PANTHER" id="PTHR30445">
    <property type="entry name" value="K(+)_H(+) ANTIPORTER SUBUNIT KHTT"/>
    <property type="match status" value="1"/>
</dbReference>
<dbReference type="Gene3D" id="3.30.70.1450">
    <property type="entry name" value="Regulator of K+ conductance, C-terminal domain"/>
    <property type="match status" value="2"/>
</dbReference>
<dbReference type="InterPro" id="IPR006037">
    <property type="entry name" value="RCK_C"/>
</dbReference>
<dbReference type="Pfam" id="PF06826">
    <property type="entry name" value="Asp-Al_Ex"/>
    <property type="match status" value="2"/>
</dbReference>
<gene>
    <name evidence="10" type="ORF">CLV25_101325</name>
</gene>
<evidence type="ECO:0000313" key="10">
    <source>
        <dbReference type="EMBL" id="TCN73107.1"/>
    </source>
</evidence>
<keyword evidence="4" id="KW-1003">Cell membrane</keyword>
<dbReference type="Proteomes" id="UP000294830">
    <property type="component" value="Unassembled WGS sequence"/>
</dbReference>
<dbReference type="PANTHER" id="PTHR30445:SF3">
    <property type="entry name" value="TRANSPORT PROTEIN YIDE-RELATED"/>
    <property type="match status" value="1"/>
</dbReference>
<feature type="domain" description="RCK C-terminal" evidence="9">
    <location>
        <begin position="193"/>
        <end position="277"/>
    </location>
</feature>
<evidence type="ECO:0000256" key="2">
    <source>
        <dbReference type="ARBA" id="ARBA00009854"/>
    </source>
</evidence>
<evidence type="ECO:0000256" key="4">
    <source>
        <dbReference type="ARBA" id="ARBA00022475"/>
    </source>
</evidence>
<reference evidence="10 11" key="1">
    <citation type="submission" date="2019-03" db="EMBL/GenBank/DDBJ databases">
        <title>Genomic Encyclopedia of Archaeal and Bacterial Type Strains, Phase II (KMG-II): from individual species to whole genera.</title>
        <authorList>
            <person name="Goeker M."/>
        </authorList>
    </citation>
    <scope>NUCLEOTIDE SEQUENCE [LARGE SCALE GENOMIC DNA]</scope>
    <source>
        <strain evidence="10 11">RL-C</strain>
    </source>
</reference>
<keyword evidence="11" id="KW-1185">Reference proteome</keyword>
<dbReference type="InterPro" id="IPR036721">
    <property type="entry name" value="RCK_C_sf"/>
</dbReference>
<comment type="similarity">
    <text evidence="2">Belongs to the AAE transporter (TC 2.A.81) family.</text>
</comment>
<evidence type="ECO:0000313" key="11">
    <source>
        <dbReference type="Proteomes" id="UP000294830"/>
    </source>
</evidence>
<keyword evidence="7 8" id="KW-0472">Membrane</keyword>
<evidence type="ECO:0000256" key="7">
    <source>
        <dbReference type="ARBA" id="ARBA00023136"/>
    </source>
</evidence>
<feature type="transmembrane region" description="Helical" evidence="8">
    <location>
        <begin position="98"/>
        <end position="118"/>
    </location>
</feature>
<name>A0A4R2EYT3_9BACT</name>
<dbReference type="OrthoDB" id="9155749at2"/>
<dbReference type="NCBIfam" id="TIGR01625">
    <property type="entry name" value="YidE_YbjL_dupl"/>
    <property type="match status" value="2"/>
</dbReference>
<dbReference type="Pfam" id="PF02080">
    <property type="entry name" value="TrkA_C"/>
    <property type="match status" value="2"/>
</dbReference>
<evidence type="ECO:0000256" key="6">
    <source>
        <dbReference type="ARBA" id="ARBA00022989"/>
    </source>
</evidence>
<organism evidence="10 11">
    <name type="scientific">Acetobacteroides hydrogenigenes</name>
    <dbReference type="NCBI Taxonomy" id="979970"/>
    <lineage>
        <taxon>Bacteria</taxon>
        <taxon>Pseudomonadati</taxon>
        <taxon>Bacteroidota</taxon>
        <taxon>Bacteroidia</taxon>
        <taxon>Bacteroidales</taxon>
        <taxon>Rikenellaceae</taxon>
        <taxon>Acetobacteroides</taxon>
    </lineage>
</organism>
<dbReference type="AlphaFoldDB" id="A0A4R2EYT3"/>
<keyword evidence="3" id="KW-0813">Transport</keyword>
<evidence type="ECO:0000256" key="1">
    <source>
        <dbReference type="ARBA" id="ARBA00004651"/>
    </source>
</evidence>
<dbReference type="RefSeq" id="WP_131837886.1">
    <property type="nucleotide sequence ID" value="NZ_SLWB01000001.1"/>
</dbReference>
<dbReference type="InterPro" id="IPR050144">
    <property type="entry name" value="AAE_transporter"/>
</dbReference>
<comment type="subcellular location">
    <subcellularLocation>
        <location evidence="1">Cell membrane</location>
        <topology evidence="1">Multi-pass membrane protein</topology>
    </subcellularLocation>
</comment>
<proteinExistence type="inferred from homology"/>
<keyword evidence="6 8" id="KW-1133">Transmembrane helix</keyword>